<dbReference type="SUPFAM" id="SSF53790">
    <property type="entry name" value="Tetrapyrrole methylase"/>
    <property type="match status" value="1"/>
</dbReference>
<proteinExistence type="inferred from homology"/>
<keyword evidence="7 9" id="KW-0949">S-adenosyl-L-methionine</keyword>
<reference evidence="11 12" key="1">
    <citation type="submission" date="2018-07" db="EMBL/GenBank/DDBJ databases">
        <title>The complete nuclear genome of the prasinophyte Chloropicon primus (CCMP1205).</title>
        <authorList>
            <person name="Pombert J.-F."/>
            <person name="Otis C."/>
            <person name="Turmel M."/>
            <person name="Lemieux C."/>
        </authorList>
    </citation>
    <scope>NUCLEOTIDE SEQUENCE [LARGE SCALE GENOMIC DNA]</scope>
    <source>
        <strain evidence="11 12">CCMP1205</strain>
    </source>
</reference>
<evidence type="ECO:0000256" key="4">
    <source>
        <dbReference type="ARBA" id="ARBA00011927"/>
    </source>
</evidence>
<dbReference type="EMBL" id="CP031035">
    <property type="protein sequence ID" value="QDZ18908.1"/>
    <property type="molecule type" value="Genomic_DNA"/>
</dbReference>
<feature type="binding site" evidence="9">
    <location>
        <position position="85"/>
    </location>
    <ligand>
        <name>S-adenosyl-L-methionine</name>
        <dbReference type="ChEBI" id="CHEBI:59789"/>
    </ligand>
</feature>
<feature type="binding site" evidence="9">
    <location>
        <position position="9"/>
    </location>
    <ligand>
        <name>S-adenosyl-L-methionine</name>
        <dbReference type="ChEBI" id="CHEBI:59789"/>
    </ligand>
</feature>
<evidence type="ECO:0000313" key="11">
    <source>
        <dbReference type="EMBL" id="QDZ18908.1"/>
    </source>
</evidence>
<dbReference type="Gene3D" id="3.40.1010.10">
    <property type="entry name" value="Cobalt-precorrin-4 Transmethylase, Domain 1"/>
    <property type="match status" value="1"/>
</dbReference>
<keyword evidence="6" id="KW-0808">Transferase</keyword>
<evidence type="ECO:0000256" key="3">
    <source>
        <dbReference type="ARBA" id="ARBA00006729"/>
    </source>
</evidence>
<dbReference type="InterPro" id="IPR014776">
    <property type="entry name" value="4pyrrole_Mease_sub2"/>
</dbReference>
<dbReference type="GO" id="GO:0141133">
    <property type="term" value="F:diphthine methyl ester synthase activity"/>
    <property type="evidence" value="ECO:0007669"/>
    <property type="project" value="UniProtKB-EC"/>
</dbReference>
<gene>
    <name evidence="11" type="ORF">A3770_02p14260</name>
</gene>
<evidence type="ECO:0000256" key="8">
    <source>
        <dbReference type="ARBA" id="ARBA00048752"/>
    </source>
</evidence>
<comment type="similarity">
    <text evidence="3">Belongs to the diphthine synthase family.</text>
</comment>
<evidence type="ECO:0000313" key="12">
    <source>
        <dbReference type="Proteomes" id="UP000316726"/>
    </source>
</evidence>
<dbReference type="InterPro" id="IPR035996">
    <property type="entry name" value="4pyrrol_Methylase_sf"/>
</dbReference>
<feature type="binding site" evidence="9">
    <location>
        <position position="257"/>
    </location>
    <ligand>
        <name>S-adenosyl-L-methionine</name>
        <dbReference type="ChEBI" id="CHEBI:59789"/>
    </ligand>
</feature>
<dbReference type="PANTHER" id="PTHR10882:SF0">
    <property type="entry name" value="DIPHTHINE METHYL ESTER SYNTHASE"/>
    <property type="match status" value="1"/>
</dbReference>
<dbReference type="STRING" id="1764295.A0A5B8ME57"/>
<dbReference type="PIRSF" id="PIRSF036432">
    <property type="entry name" value="Diphthine_synth"/>
    <property type="match status" value="1"/>
</dbReference>
<dbReference type="FunFam" id="3.40.1010.10:FF:000004">
    <property type="entry name" value="Putative diphthine synthase"/>
    <property type="match status" value="1"/>
</dbReference>
<feature type="binding site" evidence="9">
    <location>
        <position position="169"/>
    </location>
    <ligand>
        <name>S-adenosyl-L-methionine</name>
        <dbReference type="ChEBI" id="CHEBI:59789"/>
    </ligand>
</feature>
<feature type="binding site" evidence="9">
    <location>
        <position position="88"/>
    </location>
    <ligand>
        <name>S-adenosyl-L-methionine</name>
        <dbReference type="ChEBI" id="CHEBI:59789"/>
    </ligand>
</feature>
<feature type="domain" description="Tetrapyrrole methylase" evidence="10">
    <location>
        <begin position="1"/>
        <end position="243"/>
    </location>
</feature>
<dbReference type="FunFam" id="3.30.950.10:FF:000004">
    <property type="entry name" value="Diphthine synthase putative"/>
    <property type="match status" value="1"/>
</dbReference>
<dbReference type="Proteomes" id="UP000316726">
    <property type="component" value="Chromosome 2"/>
</dbReference>
<evidence type="ECO:0000256" key="1">
    <source>
        <dbReference type="ARBA" id="ARBA00004006"/>
    </source>
</evidence>
<accession>A0A5B8ME57</accession>
<evidence type="ECO:0000256" key="6">
    <source>
        <dbReference type="ARBA" id="ARBA00022679"/>
    </source>
</evidence>
<dbReference type="Pfam" id="PF00590">
    <property type="entry name" value="TP_methylase"/>
    <property type="match status" value="1"/>
</dbReference>
<dbReference type="PANTHER" id="PTHR10882">
    <property type="entry name" value="DIPHTHINE SYNTHASE"/>
    <property type="match status" value="1"/>
</dbReference>
<keyword evidence="12" id="KW-1185">Reference proteome</keyword>
<dbReference type="Gene3D" id="3.30.950.10">
    <property type="entry name" value="Methyltransferase, Cobalt-precorrin-4 Transmethylase, Domain 2"/>
    <property type="match status" value="1"/>
</dbReference>
<evidence type="ECO:0000256" key="5">
    <source>
        <dbReference type="ARBA" id="ARBA00022603"/>
    </source>
</evidence>
<dbReference type="GO" id="GO:0017183">
    <property type="term" value="P:protein histidyl modification to diphthamide"/>
    <property type="evidence" value="ECO:0007669"/>
    <property type="project" value="UniProtKB-UniPathway"/>
</dbReference>
<dbReference type="CDD" id="cd11647">
    <property type="entry name" value="DHP5_DphB"/>
    <property type="match status" value="1"/>
</dbReference>
<dbReference type="OrthoDB" id="2516at2759"/>
<feature type="binding site" evidence="9">
    <location>
        <position position="228"/>
    </location>
    <ligand>
        <name>S-adenosyl-L-methionine</name>
        <dbReference type="ChEBI" id="CHEBI:59789"/>
    </ligand>
</feature>
<dbReference type="AlphaFoldDB" id="A0A5B8ME57"/>
<dbReference type="InterPro" id="IPR014777">
    <property type="entry name" value="4pyrrole_Mease_sub1"/>
</dbReference>
<dbReference type="GO" id="GO:0032259">
    <property type="term" value="P:methylation"/>
    <property type="evidence" value="ECO:0007669"/>
    <property type="project" value="UniProtKB-KW"/>
</dbReference>
<evidence type="ECO:0000256" key="7">
    <source>
        <dbReference type="ARBA" id="ARBA00022691"/>
    </source>
</evidence>
<comment type="catalytic activity">
    <reaction evidence="8">
        <text>2-[(3S)-amino-3-carboxypropyl]-L-histidyl-[translation elongation factor 2] + 4 S-adenosyl-L-methionine = diphthine methyl ester-[translation elongation factor 2] + 4 S-adenosyl-L-homocysteine + 3 H(+)</text>
        <dbReference type="Rhea" id="RHEA:42652"/>
        <dbReference type="Rhea" id="RHEA-COMP:9749"/>
        <dbReference type="Rhea" id="RHEA-COMP:10173"/>
        <dbReference type="ChEBI" id="CHEBI:15378"/>
        <dbReference type="ChEBI" id="CHEBI:57856"/>
        <dbReference type="ChEBI" id="CHEBI:59789"/>
        <dbReference type="ChEBI" id="CHEBI:73995"/>
        <dbReference type="ChEBI" id="CHEBI:79005"/>
        <dbReference type="EC" id="2.1.1.314"/>
    </reaction>
</comment>
<dbReference type="InterPro" id="IPR004551">
    <property type="entry name" value="Dphthn_synthase"/>
</dbReference>
<feature type="binding site" evidence="9">
    <location>
        <begin position="113"/>
        <end position="114"/>
    </location>
    <ligand>
        <name>S-adenosyl-L-methionine</name>
        <dbReference type="ChEBI" id="CHEBI:59789"/>
    </ligand>
</feature>
<comment type="pathway">
    <text evidence="2">Protein modification; peptidyl-diphthamide biosynthesis.</text>
</comment>
<keyword evidence="5" id="KW-0489">Methyltransferase</keyword>
<organism evidence="11 12">
    <name type="scientific">Chloropicon primus</name>
    <dbReference type="NCBI Taxonomy" id="1764295"/>
    <lineage>
        <taxon>Eukaryota</taxon>
        <taxon>Viridiplantae</taxon>
        <taxon>Chlorophyta</taxon>
        <taxon>Chloropicophyceae</taxon>
        <taxon>Chloropicales</taxon>
        <taxon>Chloropicaceae</taxon>
        <taxon>Chloropicon</taxon>
    </lineage>
</organism>
<dbReference type="HAMAP" id="MF_01084">
    <property type="entry name" value="Diphthine_synth"/>
    <property type="match status" value="1"/>
</dbReference>
<dbReference type="EC" id="2.1.1.314" evidence="4"/>
<dbReference type="UniPathway" id="UPA00559"/>
<evidence type="ECO:0000256" key="2">
    <source>
        <dbReference type="ARBA" id="ARBA00005156"/>
    </source>
</evidence>
<name>A0A5B8ME57_9CHLO</name>
<protein>
    <recommendedName>
        <fullName evidence="4">diphthine methyl ester synthase</fullName>
        <ecNumber evidence="4">2.1.1.314</ecNumber>
    </recommendedName>
</protein>
<dbReference type="InterPro" id="IPR000878">
    <property type="entry name" value="4pyrrol_Mease"/>
</dbReference>
<evidence type="ECO:0000259" key="10">
    <source>
        <dbReference type="Pfam" id="PF00590"/>
    </source>
</evidence>
<evidence type="ECO:0000256" key="9">
    <source>
        <dbReference type="PIRSR" id="PIRSR036432-1"/>
    </source>
</evidence>
<sequence length="286" mass="31838">MLYLIGLGLGDESDITVRGLEVVKTCKRILLESYTSILPGLGKERLEALYGKPVEIAYREKVEEDIEEVIEEAREENVAFLVIGDPFGATTHSDLYLRALRLGVQVEVVHNASIMNACGACGLQLYKFGETVSIVFFTETWRHGDSFYDKILRNNGGKAEGGLHTLCLLDIKVHELNFDEMIQTGKPVYMPPTFMKASLAASQLLEIEERRKDGACSPDRPAVALARVGAKDQVIVSGTLERLSRSDVDDVLGAPLHSLIVCGELHDLEKEFFEHFNIDNRKARED</sequence>
<dbReference type="NCBIfam" id="TIGR00522">
    <property type="entry name" value="dph5"/>
    <property type="match status" value="1"/>
</dbReference>
<comment type="function">
    <text evidence="1">S-adenosyl-L-methionine-dependent methyltransferase that catalyzes four methylations of the modified target histidine residue in translation elongation factor 2 (EF-2), to form an intermediate called diphthine methyl ester. The four successive methylation reactions represent the second step of diphthamide biosynthesis.</text>
</comment>